<dbReference type="InterPro" id="IPR050148">
    <property type="entry name" value="Terpene_synthase-like"/>
</dbReference>
<evidence type="ECO:0000313" key="6">
    <source>
        <dbReference type="EMBL" id="CAF2114029.1"/>
    </source>
</evidence>
<dbReference type="InterPro" id="IPR034741">
    <property type="entry name" value="Terpene_cyclase-like_1_C"/>
</dbReference>
<sequence>MKPSATLKYNSMSTLCIGSTHIYHNALRLSPTSRSPRRLAWTSVKTKTVAATVDTLRGSANYEPSRWDHEFLLSLENIYVKRANCVRDRDFLKEKVRKVLDETTTPLEQLELVDKLQRLGVSYHFESKIDNILTDFYHNNVRECGKEDLHATALKFRLLREHGFNVSEGIFDVFINKIEDGTFESDDIRGLISVYEASYLATKLDTKLHKVIRAYANQQLRKIIDSPDHNTYDVNVLEMAVEALEMPYHWRMKRLETRRYIDAYSKHDVLIEFAKIDFNIVQAVHQEELKYLSSWWKETGLSNQLHFARDRIVENYFWTVGQIQEPQFGYVRRVITKINALITTIDDIYDVYGTLDELQQFTAIVENWDVNRLDELPEYMKLCYLVLYNETNSIGRDILKDKNINVIPFLKKSWGDLCKAYLVEAKWHKKKHKPSVEEYMQNAWISISAPTILAHFYCVFSDKISSQVLETLSRHQQHVVRCSAIVLRLANDLGTSPDELKRGDVLKSVQCYMNETGASEEKSRAYVEDMISNTWNEMNNEIISHDSSLLPRGFVEAAINLARMSQCMYQYGDGHGSPEKAKTVDRILSTLVNPIPLD</sequence>
<evidence type="ECO:0000256" key="1">
    <source>
        <dbReference type="ARBA" id="ARBA00022723"/>
    </source>
</evidence>
<dbReference type="InterPro" id="IPR001906">
    <property type="entry name" value="Terpene_synth_N"/>
</dbReference>
<dbReference type="SUPFAM" id="SSF48576">
    <property type="entry name" value="Terpenoid synthases"/>
    <property type="match status" value="1"/>
</dbReference>
<organism evidence="6">
    <name type="scientific">Brassica napus</name>
    <name type="common">Rape</name>
    <dbReference type="NCBI Taxonomy" id="3708"/>
    <lineage>
        <taxon>Eukaryota</taxon>
        <taxon>Viridiplantae</taxon>
        <taxon>Streptophyta</taxon>
        <taxon>Embryophyta</taxon>
        <taxon>Tracheophyta</taxon>
        <taxon>Spermatophyta</taxon>
        <taxon>Magnoliopsida</taxon>
        <taxon>eudicotyledons</taxon>
        <taxon>Gunneridae</taxon>
        <taxon>Pentapetalae</taxon>
        <taxon>rosids</taxon>
        <taxon>malvids</taxon>
        <taxon>Brassicales</taxon>
        <taxon>Brassicaceae</taxon>
        <taxon>Brassiceae</taxon>
        <taxon>Brassica</taxon>
    </lineage>
</organism>
<dbReference type="PANTHER" id="PTHR31225">
    <property type="entry name" value="OS04G0344100 PROTEIN-RELATED"/>
    <property type="match status" value="1"/>
</dbReference>
<evidence type="ECO:0000259" key="4">
    <source>
        <dbReference type="Pfam" id="PF01397"/>
    </source>
</evidence>
<dbReference type="InterPro" id="IPR005630">
    <property type="entry name" value="Terpene_synthase_metal-bd"/>
</dbReference>
<protein>
    <submittedName>
        <fullName evidence="6">(rape) hypothetical protein</fullName>
    </submittedName>
</protein>
<dbReference type="InterPro" id="IPR044814">
    <property type="entry name" value="Terpene_cyclase_plant_C1"/>
</dbReference>
<dbReference type="CDD" id="cd00684">
    <property type="entry name" value="Terpene_cyclase_plant_C1"/>
    <property type="match status" value="1"/>
</dbReference>
<name>A0A816UYP3_BRANA</name>
<dbReference type="PANTHER" id="PTHR31225:SF244">
    <property type="entry name" value="1,8-CINEOLE SYNTHASE 1, CHLOROPLASTIC-RELATED"/>
    <property type="match status" value="1"/>
</dbReference>
<keyword evidence="1" id="KW-0479">Metal-binding</keyword>
<feature type="domain" description="Terpene synthase metal-binding" evidence="5">
    <location>
        <begin position="297"/>
        <end position="537"/>
    </location>
</feature>
<dbReference type="Pfam" id="PF03936">
    <property type="entry name" value="Terpene_synth_C"/>
    <property type="match status" value="1"/>
</dbReference>
<dbReference type="Gene3D" id="1.10.600.10">
    <property type="entry name" value="Farnesyl Diphosphate Synthase"/>
    <property type="match status" value="1"/>
</dbReference>
<dbReference type="GO" id="GO:0016102">
    <property type="term" value="P:diterpenoid biosynthetic process"/>
    <property type="evidence" value="ECO:0007669"/>
    <property type="project" value="InterPro"/>
</dbReference>
<keyword evidence="3" id="KW-0464">Manganese</keyword>
<dbReference type="SFLD" id="SFLDG01019">
    <property type="entry name" value="Terpene_Cyclase_Like_1_C_Termi"/>
    <property type="match status" value="1"/>
</dbReference>
<proteinExistence type="predicted"/>
<reference evidence="6" key="1">
    <citation type="submission" date="2021-01" db="EMBL/GenBank/DDBJ databases">
        <authorList>
            <consortium name="Genoscope - CEA"/>
            <person name="William W."/>
        </authorList>
    </citation>
    <scope>NUCLEOTIDE SEQUENCE</scope>
</reference>
<evidence type="ECO:0000256" key="3">
    <source>
        <dbReference type="ARBA" id="ARBA00023211"/>
    </source>
</evidence>
<dbReference type="InterPro" id="IPR036965">
    <property type="entry name" value="Terpene_synth_N_sf"/>
</dbReference>
<dbReference type="SUPFAM" id="SSF48239">
    <property type="entry name" value="Terpenoid cyclases/Protein prenyltransferases"/>
    <property type="match status" value="1"/>
</dbReference>
<dbReference type="GO" id="GO:0000287">
    <property type="term" value="F:magnesium ion binding"/>
    <property type="evidence" value="ECO:0007669"/>
    <property type="project" value="InterPro"/>
</dbReference>
<dbReference type="AlphaFoldDB" id="A0A816UYP3"/>
<dbReference type="Gene3D" id="1.50.10.130">
    <property type="entry name" value="Terpene synthase, N-terminal domain"/>
    <property type="match status" value="1"/>
</dbReference>
<accession>A0A816UYP3</accession>
<dbReference type="Proteomes" id="UP001295469">
    <property type="component" value="Chromosome C08"/>
</dbReference>
<feature type="domain" description="Terpene synthase N-terminal" evidence="4">
    <location>
        <begin position="67"/>
        <end position="232"/>
    </location>
</feature>
<dbReference type="SFLD" id="SFLDS00005">
    <property type="entry name" value="Isoprenoid_Synthase_Type_I"/>
    <property type="match status" value="1"/>
</dbReference>
<keyword evidence="2" id="KW-0460">Magnesium</keyword>
<dbReference type="InterPro" id="IPR008949">
    <property type="entry name" value="Isoprenoid_synthase_dom_sf"/>
</dbReference>
<dbReference type="FunFam" id="1.10.600.10:FF:000007">
    <property type="entry name" value="Isoprene synthase, chloroplastic"/>
    <property type="match status" value="1"/>
</dbReference>
<gene>
    <name evidence="6" type="ORF">DARMORV10_C08P39430.1</name>
</gene>
<dbReference type="Pfam" id="PF01397">
    <property type="entry name" value="Terpene_synth"/>
    <property type="match status" value="1"/>
</dbReference>
<evidence type="ECO:0000256" key="2">
    <source>
        <dbReference type="ARBA" id="ARBA00022842"/>
    </source>
</evidence>
<dbReference type="InterPro" id="IPR008930">
    <property type="entry name" value="Terpenoid_cyclase/PrenylTrfase"/>
</dbReference>
<dbReference type="GO" id="GO:0010333">
    <property type="term" value="F:terpene synthase activity"/>
    <property type="evidence" value="ECO:0007669"/>
    <property type="project" value="InterPro"/>
</dbReference>
<dbReference type="EMBL" id="HG994372">
    <property type="protein sequence ID" value="CAF2114029.1"/>
    <property type="molecule type" value="Genomic_DNA"/>
</dbReference>
<evidence type="ECO:0000259" key="5">
    <source>
        <dbReference type="Pfam" id="PF03936"/>
    </source>
</evidence>